<dbReference type="InterPro" id="IPR036689">
    <property type="entry name" value="ESAT-6-like_sf"/>
</dbReference>
<reference evidence="2 3" key="1">
    <citation type="submission" date="2016-10" db="EMBL/GenBank/DDBJ databases">
        <authorList>
            <person name="Varghese N."/>
            <person name="Submissions S."/>
        </authorList>
    </citation>
    <scope>NUCLEOTIDE SEQUENCE [LARGE SCALE GENOMIC DNA]</scope>
    <source>
        <strain evidence="2 3">DSM 13796</strain>
    </source>
</reference>
<gene>
    <name evidence="2" type="ORF">SAMN02745910_02679</name>
</gene>
<evidence type="ECO:0000313" key="3">
    <source>
        <dbReference type="Proteomes" id="UP000182762"/>
    </source>
</evidence>
<name>A0A1I6AEZ6_9BACI</name>
<comment type="caution">
    <text evidence="2">The sequence shown here is derived from an EMBL/GenBank/DDBJ whole genome shotgun (WGS) entry which is preliminary data.</text>
</comment>
<evidence type="ECO:0000256" key="1">
    <source>
        <dbReference type="RuleBase" id="RU362001"/>
    </source>
</evidence>
<protein>
    <recommendedName>
        <fullName evidence="1">ESAT-6-like protein</fullName>
    </recommendedName>
</protein>
<sequence length="90" mass="10312">MSMKILVSPEELDGISRQFKNGADQSRQQCSTLRNALQSLDGRWDGATKQRFFTQFEQSQKHMEAYTQLLDSIGQELADIATRFRQVDGQ</sequence>
<comment type="similarity">
    <text evidence="1">Belongs to the WXG100 family.</text>
</comment>
<dbReference type="InterPro" id="IPR010310">
    <property type="entry name" value="T7SS_ESAT-6-like"/>
</dbReference>
<dbReference type="Gene3D" id="1.10.287.850">
    <property type="entry name" value="HP0062-like domain"/>
    <property type="match status" value="1"/>
</dbReference>
<dbReference type="GeneID" id="93711320"/>
<accession>A0A1I6AEZ6</accession>
<dbReference type="Proteomes" id="UP000182762">
    <property type="component" value="Unassembled WGS sequence"/>
</dbReference>
<keyword evidence="3" id="KW-1185">Reference proteome</keyword>
<dbReference type="Pfam" id="PF06013">
    <property type="entry name" value="WXG100"/>
    <property type="match status" value="1"/>
</dbReference>
<dbReference type="EMBL" id="FOXX01000006">
    <property type="protein sequence ID" value="SFQ67278.1"/>
    <property type="molecule type" value="Genomic_DNA"/>
</dbReference>
<proteinExistence type="inferred from homology"/>
<dbReference type="RefSeq" id="WP_061805366.1">
    <property type="nucleotide sequence ID" value="NZ_FOXX01000006.1"/>
</dbReference>
<dbReference type="SUPFAM" id="SSF140453">
    <property type="entry name" value="EsxAB dimer-like"/>
    <property type="match status" value="1"/>
</dbReference>
<evidence type="ECO:0000313" key="2">
    <source>
        <dbReference type="EMBL" id="SFQ67278.1"/>
    </source>
</evidence>
<organism evidence="2 3">
    <name type="scientific">Priestia endophytica DSM 13796</name>
    <dbReference type="NCBI Taxonomy" id="1121089"/>
    <lineage>
        <taxon>Bacteria</taxon>
        <taxon>Bacillati</taxon>
        <taxon>Bacillota</taxon>
        <taxon>Bacilli</taxon>
        <taxon>Bacillales</taxon>
        <taxon>Bacillaceae</taxon>
        <taxon>Priestia</taxon>
    </lineage>
</organism>
<dbReference type="NCBIfam" id="TIGR03930">
    <property type="entry name" value="WXG100_ESAT6"/>
    <property type="match status" value="1"/>
</dbReference>